<evidence type="ECO:0000256" key="3">
    <source>
        <dbReference type="ARBA" id="ARBA00022516"/>
    </source>
</evidence>
<feature type="domain" description="Enoyl reductase (ER)" evidence="13">
    <location>
        <begin position="29"/>
        <end position="366"/>
    </location>
</feature>
<dbReference type="Gene3D" id="3.90.180.10">
    <property type="entry name" value="Medium-chain alcohol dehydrogenases, catalytic domain"/>
    <property type="match status" value="1"/>
</dbReference>
<proteinExistence type="inferred from homology"/>
<dbReference type="PANTHER" id="PTHR43981">
    <property type="entry name" value="ENOYL-[ACYL-CARRIER-PROTEIN] REDUCTASE, MITOCHONDRIAL"/>
    <property type="match status" value="1"/>
</dbReference>
<dbReference type="GeneID" id="9833651"/>
<keyword evidence="6" id="KW-0809">Transit peptide</keyword>
<dbReference type="CDD" id="cd08290">
    <property type="entry name" value="ETR"/>
    <property type="match status" value="1"/>
</dbReference>
<comment type="similarity">
    <text evidence="2">Belongs to the zinc-containing alcohol dehydrogenase family. Quinone oxidoreductase subfamily.</text>
</comment>
<dbReference type="KEGG" id="ota:OT_ostta03g01370"/>
<accession>A0A454XVT0</accession>
<evidence type="ECO:0000256" key="6">
    <source>
        <dbReference type="ARBA" id="ARBA00022946"/>
    </source>
</evidence>
<accession>Q01D21</accession>
<dbReference type="STRING" id="70448.Q01D21"/>
<dbReference type="FunCoup" id="Q01D21">
    <property type="interactions" value="1671"/>
</dbReference>
<evidence type="ECO:0000259" key="13">
    <source>
        <dbReference type="SMART" id="SM00829"/>
    </source>
</evidence>
<dbReference type="InParanoid" id="Q01D21"/>
<dbReference type="InterPro" id="IPR013154">
    <property type="entry name" value="ADH-like_N"/>
</dbReference>
<dbReference type="OMA" id="YGYTQSK"/>
<evidence type="ECO:0000256" key="11">
    <source>
        <dbReference type="ARBA" id="ARBA00038963"/>
    </source>
</evidence>
<dbReference type="Pfam" id="PF00107">
    <property type="entry name" value="ADH_zinc_N"/>
    <property type="match status" value="1"/>
</dbReference>
<evidence type="ECO:0000313" key="16">
    <source>
        <dbReference type="Proteomes" id="UP000009170"/>
    </source>
</evidence>
<dbReference type="SUPFAM" id="SSF50129">
    <property type="entry name" value="GroES-like"/>
    <property type="match status" value="1"/>
</dbReference>
<evidence type="ECO:0000256" key="1">
    <source>
        <dbReference type="ARBA" id="ARBA00004173"/>
    </source>
</evidence>
<comment type="catalytic activity">
    <reaction evidence="12">
        <text>a 2,3-saturated acyl-[ACP] + NADP(+) = a (2E)-enoyl-[ACP] + NADPH + H(+)</text>
        <dbReference type="Rhea" id="RHEA:22564"/>
        <dbReference type="Rhea" id="RHEA-COMP:9925"/>
        <dbReference type="Rhea" id="RHEA-COMP:9926"/>
        <dbReference type="ChEBI" id="CHEBI:15378"/>
        <dbReference type="ChEBI" id="CHEBI:57783"/>
        <dbReference type="ChEBI" id="CHEBI:58349"/>
        <dbReference type="ChEBI" id="CHEBI:78784"/>
        <dbReference type="ChEBI" id="CHEBI:78785"/>
        <dbReference type="EC" id="1.3.1.104"/>
    </reaction>
</comment>
<dbReference type="InterPro" id="IPR051034">
    <property type="entry name" value="Mito_Enoyl-ACP_Reductase"/>
</dbReference>
<evidence type="ECO:0000313" key="15">
    <source>
        <dbReference type="EMBL" id="OUS43742.1"/>
    </source>
</evidence>
<keyword evidence="10" id="KW-0275">Fatty acid biosynthesis</keyword>
<dbReference type="EMBL" id="CAID01000003">
    <property type="protein sequence ID" value="CAL52782.1"/>
    <property type="molecule type" value="Genomic_DNA"/>
</dbReference>
<evidence type="ECO:0000256" key="10">
    <source>
        <dbReference type="ARBA" id="ARBA00023160"/>
    </source>
</evidence>
<dbReference type="InterPro" id="IPR020843">
    <property type="entry name" value="ER"/>
</dbReference>
<dbReference type="SUPFAM" id="SSF51735">
    <property type="entry name" value="NAD(P)-binding Rossmann-fold domains"/>
    <property type="match status" value="1"/>
</dbReference>
<gene>
    <name evidence="15" type="ORF">BE221DRAFT_79737</name>
    <name evidence="14" type="ORF">OT_ostta03g01370</name>
</gene>
<evidence type="ECO:0000256" key="2">
    <source>
        <dbReference type="ARBA" id="ARBA00010371"/>
    </source>
</evidence>
<organism evidence="14 16">
    <name type="scientific">Ostreococcus tauri</name>
    <name type="common">Marine green alga</name>
    <dbReference type="NCBI Taxonomy" id="70448"/>
    <lineage>
        <taxon>Eukaryota</taxon>
        <taxon>Viridiplantae</taxon>
        <taxon>Chlorophyta</taxon>
        <taxon>Mamiellophyceae</taxon>
        <taxon>Mamiellales</taxon>
        <taxon>Bathycoccaceae</taxon>
        <taxon>Ostreococcus</taxon>
    </lineage>
</organism>
<evidence type="ECO:0000256" key="9">
    <source>
        <dbReference type="ARBA" id="ARBA00023128"/>
    </source>
</evidence>
<keyword evidence="16" id="KW-1185">Reference proteome</keyword>
<dbReference type="Proteomes" id="UP000195557">
    <property type="component" value="Unassembled WGS sequence"/>
</dbReference>
<dbReference type="GO" id="GO:0006633">
    <property type="term" value="P:fatty acid biosynthetic process"/>
    <property type="evidence" value="ECO:0007669"/>
    <property type="project" value="UniProtKB-KW"/>
</dbReference>
<keyword evidence="4" id="KW-0276">Fatty acid metabolism</keyword>
<accession>A0A1Y5I9B4</accession>
<protein>
    <recommendedName>
        <fullName evidence="11">enoyl-[acyl-carrier-protein] reductase</fullName>
        <ecNumber evidence="11">1.3.1.104</ecNumber>
    </recommendedName>
</protein>
<reference evidence="14 16" key="1">
    <citation type="journal article" date="2006" name="Proc. Natl. Acad. Sci. U.S.A.">
        <title>Genome analysis of the smallest free-living eukaryote Ostreococcus tauri unveils many unique features.</title>
        <authorList>
            <person name="Derelle E."/>
            <person name="Ferraz C."/>
            <person name="Rombauts S."/>
            <person name="Rouze P."/>
            <person name="Worden A.Z."/>
            <person name="Robbens S."/>
            <person name="Partensky F."/>
            <person name="Degroeve S."/>
            <person name="Echeynie S."/>
            <person name="Cooke R."/>
            <person name="Saeys Y."/>
            <person name="Wuyts J."/>
            <person name="Jabbari K."/>
            <person name="Bowler C."/>
            <person name="Panaud O."/>
            <person name="Piegu B."/>
            <person name="Ball S.G."/>
            <person name="Ral J.-P."/>
            <person name="Bouget F.-Y."/>
            <person name="Piganeau G."/>
            <person name="De Baets B."/>
            <person name="Picard A."/>
            <person name="Delseny M."/>
            <person name="Demaille J."/>
            <person name="Van de Peer Y."/>
            <person name="Moreau H."/>
        </authorList>
    </citation>
    <scope>NUCLEOTIDE SEQUENCE [LARGE SCALE GENOMIC DNA]</scope>
    <source>
        <strain evidence="14 16">OTTH0595</strain>
    </source>
</reference>
<dbReference type="Pfam" id="PF08240">
    <property type="entry name" value="ADH_N"/>
    <property type="match status" value="1"/>
</dbReference>
<evidence type="ECO:0000256" key="8">
    <source>
        <dbReference type="ARBA" id="ARBA00023098"/>
    </source>
</evidence>
<dbReference type="GO" id="GO:0141148">
    <property type="term" value="F:enoyl-[acyl-carrier-protein] reductase (NADPH) activity"/>
    <property type="evidence" value="ECO:0007669"/>
    <property type="project" value="UniProtKB-EC"/>
</dbReference>
<dbReference type="PANTHER" id="PTHR43981:SF2">
    <property type="entry name" value="ENOYL-[ACYL-CARRIER-PROTEIN] REDUCTASE, MITOCHONDRIAL"/>
    <property type="match status" value="1"/>
</dbReference>
<dbReference type="AlphaFoldDB" id="Q01D21"/>
<dbReference type="EC" id="1.3.1.104" evidence="11"/>
<dbReference type="Gene3D" id="3.40.50.720">
    <property type="entry name" value="NAD(P)-binding Rossmann-like Domain"/>
    <property type="match status" value="1"/>
</dbReference>
<sequence>MRALAAVRHTARRAHTQALWHDVRGPPCEVLTFRDDVPVETTVEGDRVRVRILASPVNPSDVNAIEGTYPGARAPPRVPGAEGVGEITEAGPASGRMVGERVVANRSYDGGTWRREVVASAKMFDVIDRDVPVHEAAMITVNPCTAWRLLEDSGAREGETVVVNAATSGVGRALLQLARGRGIRTIAMCRPRESAVATEEAYESLRADGADVVLADTDSTRLRLDERTRELASRARFGFNAVGGHSAQIMLRLLQPESGSELVTYGGMSKQPLVAPTGAFIFKDIALKGFWLSRWLARDEIETGGAGRLDMLARVSDAIRSGTLRTPLDRVRDVPLADVLRVLRTDADADARTDVQTSIGRRKILIRA</sequence>
<keyword evidence="5" id="KW-0521">NADP</keyword>
<dbReference type="InterPro" id="IPR036291">
    <property type="entry name" value="NAD(P)-bd_dom_sf"/>
</dbReference>
<dbReference type="OrthoDB" id="7482721at2759"/>
<evidence type="ECO:0000256" key="12">
    <source>
        <dbReference type="ARBA" id="ARBA00048843"/>
    </source>
</evidence>
<keyword evidence="8" id="KW-0443">Lipid metabolism</keyword>
<dbReference type="InterPro" id="IPR011032">
    <property type="entry name" value="GroES-like_sf"/>
</dbReference>
<comment type="subcellular location">
    <subcellularLocation>
        <location evidence="1">Mitochondrion</location>
    </subcellularLocation>
</comment>
<reference evidence="15" key="3">
    <citation type="submission" date="2017-04" db="EMBL/GenBank/DDBJ databases">
        <title>Population genomics of picophytoplankton unveils novel chromosome hypervariability.</title>
        <authorList>
            <consortium name="DOE Joint Genome Institute"/>
            <person name="Blanc-Mathieu R."/>
            <person name="Krasovec M."/>
            <person name="Hebrard M."/>
            <person name="Yau S."/>
            <person name="Desgranges E."/>
            <person name="Martin J."/>
            <person name="Schackwitz W."/>
            <person name="Kuo A."/>
            <person name="Salin G."/>
            <person name="Donnadieu C."/>
            <person name="Desdevises Y."/>
            <person name="Sanchez-Ferandin S."/>
            <person name="Moreau H."/>
            <person name="Rivals E."/>
            <person name="Grigoriev I.V."/>
            <person name="Grimsley N."/>
            <person name="Eyre-Walker A."/>
            <person name="Piganeau G."/>
        </authorList>
    </citation>
    <scope>NUCLEOTIDE SEQUENCE [LARGE SCALE GENOMIC DNA]</scope>
    <source>
        <strain evidence="15">RCC 1115</strain>
    </source>
</reference>
<dbReference type="InterPro" id="IPR013149">
    <property type="entry name" value="ADH-like_C"/>
</dbReference>
<keyword evidence="7" id="KW-0560">Oxidoreductase</keyword>
<reference evidence="14" key="2">
    <citation type="journal article" date="2014" name="BMC Genomics">
        <title>An improved genome of the model marine alga Ostreococcus tauri unfolds by assessing Illumina de novo assemblies.</title>
        <authorList>
            <person name="Blanc-Mathieu R."/>
            <person name="Verhelst B."/>
            <person name="Derelle E."/>
            <person name="Rombauts S."/>
            <person name="Bouget F.Y."/>
            <person name="Carre I."/>
            <person name="Chateau A."/>
            <person name="Eyre-Walker A."/>
            <person name="Grimsley N."/>
            <person name="Moreau H."/>
            <person name="Piegu B."/>
            <person name="Rivals E."/>
            <person name="Schackwitz W."/>
            <person name="Van de Peer Y."/>
            <person name="Piganeau G."/>
        </authorList>
    </citation>
    <scope>NUCLEOTIDE SEQUENCE</scope>
    <source>
        <strain evidence="14">RCC4221</strain>
    </source>
</reference>
<evidence type="ECO:0000313" key="14">
    <source>
        <dbReference type="EMBL" id="CAL52782.1"/>
    </source>
</evidence>
<evidence type="ECO:0000256" key="4">
    <source>
        <dbReference type="ARBA" id="ARBA00022832"/>
    </source>
</evidence>
<dbReference type="RefSeq" id="XP_003078042.1">
    <property type="nucleotide sequence ID" value="XM_003077994.1"/>
</dbReference>
<evidence type="ECO:0000256" key="7">
    <source>
        <dbReference type="ARBA" id="ARBA00023002"/>
    </source>
</evidence>
<dbReference type="SMART" id="SM00829">
    <property type="entry name" value="PKS_ER"/>
    <property type="match status" value="1"/>
</dbReference>
<evidence type="ECO:0000256" key="5">
    <source>
        <dbReference type="ARBA" id="ARBA00022857"/>
    </source>
</evidence>
<dbReference type="Proteomes" id="UP000009170">
    <property type="component" value="Unassembled WGS sequence"/>
</dbReference>
<keyword evidence="9" id="KW-0496">Mitochondrion</keyword>
<dbReference type="EMBL" id="KZ155826">
    <property type="protein sequence ID" value="OUS43742.1"/>
    <property type="molecule type" value="Genomic_DNA"/>
</dbReference>
<dbReference type="GO" id="GO:0005739">
    <property type="term" value="C:mitochondrion"/>
    <property type="evidence" value="ECO:0007669"/>
    <property type="project" value="UniProtKB-SubCell"/>
</dbReference>
<keyword evidence="3" id="KW-0444">Lipid biosynthesis</keyword>
<name>Q01D21_OSTTA</name>